<keyword evidence="5" id="KW-0762">Sugar transport</keyword>
<protein>
    <recommendedName>
        <fullName evidence="11">Transport permease protein</fullName>
    </recommendedName>
</protein>
<evidence type="ECO:0000313" key="14">
    <source>
        <dbReference type="Proteomes" id="UP000005317"/>
    </source>
</evidence>
<evidence type="ECO:0000256" key="11">
    <source>
        <dbReference type="RuleBase" id="RU361157"/>
    </source>
</evidence>
<evidence type="ECO:0000256" key="3">
    <source>
        <dbReference type="ARBA" id="ARBA00022448"/>
    </source>
</evidence>
<feature type="transmembrane region" description="Helical" evidence="11">
    <location>
        <begin position="122"/>
        <end position="146"/>
    </location>
</feature>
<dbReference type="PANTHER" id="PTHR30413:SF10">
    <property type="entry name" value="CAPSULE POLYSACCHARIDE EXPORT INNER-MEMBRANE PROTEIN CTRC"/>
    <property type="match status" value="1"/>
</dbReference>
<evidence type="ECO:0000256" key="4">
    <source>
        <dbReference type="ARBA" id="ARBA00022475"/>
    </source>
</evidence>
<dbReference type="EMBL" id="JH651384">
    <property type="protein sequence ID" value="EIJ36070.1"/>
    <property type="molecule type" value="Genomic_DNA"/>
</dbReference>
<sequence length="277" mass="30966">MACFWIGVKLGRCQNWGLSMVNAANLTLVWQLLRQDLRGRYAGTALGIFWLLAQPLFMLLVYALVFGEILQLRLGTATDSSLFAAWLFAGLSVFNALAEVLTRAPAILTERRELLLNSPLPAGLLPLLPVGSSVVLELLSVGLLLLWLCFQGQCHWQFVLFYPPFLLVRVLFSLAFAYALAVLGVFLRDLRQMMPPLLTVLLLASPIVYPLSAVPERFYAWFAWNPLAQLVQGYRAALLDGAFQWEVFTALALLACLLLAFALWLFQHLLARARTVL</sequence>
<gene>
    <name evidence="13" type="ORF">Thini_3564</name>
</gene>
<feature type="transmembrane region" description="Helical" evidence="11">
    <location>
        <begin position="82"/>
        <end position="101"/>
    </location>
</feature>
<evidence type="ECO:0000313" key="13">
    <source>
        <dbReference type="EMBL" id="EIJ36070.1"/>
    </source>
</evidence>
<keyword evidence="4 11" id="KW-1003">Cell membrane</keyword>
<keyword evidence="14" id="KW-1185">Reference proteome</keyword>
<keyword evidence="7" id="KW-0972">Capsule biogenesis/degradation</keyword>
<feature type="transmembrane region" description="Helical" evidence="11">
    <location>
        <begin position="194"/>
        <end position="212"/>
    </location>
</feature>
<evidence type="ECO:0000256" key="1">
    <source>
        <dbReference type="ARBA" id="ARBA00004651"/>
    </source>
</evidence>
<dbReference type="GO" id="GO:0140359">
    <property type="term" value="F:ABC-type transporter activity"/>
    <property type="evidence" value="ECO:0007669"/>
    <property type="project" value="InterPro"/>
</dbReference>
<feature type="transmembrane region" description="Helical" evidence="11">
    <location>
        <begin position="45"/>
        <end position="70"/>
    </location>
</feature>
<dbReference type="Pfam" id="PF01061">
    <property type="entry name" value="ABC2_membrane"/>
    <property type="match status" value="1"/>
</dbReference>
<evidence type="ECO:0000256" key="9">
    <source>
        <dbReference type="ARBA" id="ARBA00023047"/>
    </source>
</evidence>
<feature type="transmembrane region" description="Helical" evidence="11">
    <location>
        <begin position="166"/>
        <end position="187"/>
    </location>
</feature>
<keyword evidence="6 11" id="KW-0812">Transmembrane</keyword>
<dbReference type="PROSITE" id="PS51012">
    <property type="entry name" value="ABC_TM2"/>
    <property type="match status" value="1"/>
</dbReference>
<reference evidence="14" key="1">
    <citation type="journal article" date="2011" name="Stand. Genomic Sci.">
        <title>Genome sequence of the filamentous, gliding Thiothrix nivea neotype strain (JP2(T)).</title>
        <authorList>
            <person name="Lapidus A."/>
            <person name="Nolan M."/>
            <person name="Lucas S."/>
            <person name="Glavina Del Rio T."/>
            <person name="Tice H."/>
            <person name="Cheng J.F."/>
            <person name="Tapia R."/>
            <person name="Han C."/>
            <person name="Goodwin L."/>
            <person name="Pitluck S."/>
            <person name="Liolios K."/>
            <person name="Pagani I."/>
            <person name="Ivanova N."/>
            <person name="Huntemann M."/>
            <person name="Mavromatis K."/>
            <person name="Mikhailova N."/>
            <person name="Pati A."/>
            <person name="Chen A."/>
            <person name="Palaniappan K."/>
            <person name="Land M."/>
            <person name="Brambilla E.M."/>
            <person name="Rohde M."/>
            <person name="Abt B."/>
            <person name="Verbarg S."/>
            <person name="Goker M."/>
            <person name="Bristow J."/>
            <person name="Eisen J.A."/>
            <person name="Markowitz V."/>
            <person name="Hugenholtz P."/>
            <person name="Kyrpides N.C."/>
            <person name="Klenk H.P."/>
            <person name="Woyke T."/>
        </authorList>
    </citation>
    <scope>NUCLEOTIDE SEQUENCE [LARGE SCALE GENOMIC DNA]</scope>
    <source>
        <strain evidence="14">ATCC 35100 / DSM 5205 / JP2</strain>
    </source>
</reference>
<keyword evidence="10 11" id="KW-0472">Membrane</keyword>
<dbReference type="PRINTS" id="PR00164">
    <property type="entry name" value="ABC2TRNSPORT"/>
</dbReference>
<dbReference type="GO" id="GO:0015774">
    <property type="term" value="P:polysaccharide transport"/>
    <property type="evidence" value="ECO:0007669"/>
    <property type="project" value="UniProtKB-KW"/>
</dbReference>
<evidence type="ECO:0000256" key="2">
    <source>
        <dbReference type="ARBA" id="ARBA00007783"/>
    </source>
</evidence>
<evidence type="ECO:0000256" key="8">
    <source>
        <dbReference type="ARBA" id="ARBA00022989"/>
    </source>
</evidence>
<dbReference type="Proteomes" id="UP000005317">
    <property type="component" value="Unassembled WGS sequence"/>
</dbReference>
<evidence type="ECO:0000256" key="10">
    <source>
        <dbReference type="ARBA" id="ARBA00023136"/>
    </source>
</evidence>
<organism evidence="13 14">
    <name type="scientific">Thiothrix nivea (strain ATCC 35100 / DSM 5205 / JP2)</name>
    <dbReference type="NCBI Taxonomy" id="870187"/>
    <lineage>
        <taxon>Bacteria</taxon>
        <taxon>Pseudomonadati</taxon>
        <taxon>Pseudomonadota</taxon>
        <taxon>Gammaproteobacteria</taxon>
        <taxon>Thiotrichales</taxon>
        <taxon>Thiotrichaceae</taxon>
        <taxon>Thiothrix</taxon>
    </lineage>
</organism>
<dbReference type="GO" id="GO:0043190">
    <property type="term" value="C:ATP-binding cassette (ABC) transporter complex"/>
    <property type="evidence" value="ECO:0007669"/>
    <property type="project" value="InterPro"/>
</dbReference>
<comment type="similarity">
    <text evidence="2 11">Belongs to the ABC-2 integral membrane protein family.</text>
</comment>
<accession>A0A656HL89</accession>
<comment type="subcellular location">
    <subcellularLocation>
        <location evidence="11">Cell inner membrane</location>
        <topology evidence="11">Multi-pass membrane protein</topology>
    </subcellularLocation>
    <subcellularLocation>
        <location evidence="1">Cell membrane</location>
        <topology evidence="1">Multi-pass membrane protein</topology>
    </subcellularLocation>
</comment>
<evidence type="ECO:0000256" key="5">
    <source>
        <dbReference type="ARBA" id="ARBA00022597"/>
    </source>
</evidence>
<dbReference type="InterPro" id="IPR000412">
    <property type="entry name" value="ABC_2_transport"/>
</dbReference>
<feature type="domain" description="ABC transmembrane type-2" evidence="12">
    <location>
        <begin position="46"/>
        <end position="269"/>
    </location>
</feature>
<keyword evidence="3 11" id="KW-0813">Transport</keyword>
<keyword evidence="9" id="KW-0625">Polysaccharide transport</keyword>
<feature type="transmembrane region" description="Helical" evidence="11">
    <location>
        <begin position="247"/>
        <end position="266"/>
    </location>
</feature>
<dbReference type="PANTHER" id="PTHR30413">
    <property type="entry name" value="INNER MEMBRANE TRANSPORT PERMEASE"/>
    <property type="match status" value="1"/>
</dbReference>
<proteinExistence type="inferred from homology"/>
<dbReference type="InterPro" id="IPR013525">
    <property type="entry name" value="ABC2_TM"/>
</dbReference>
<dbReference type="AlphaFoldDB" id="A0A656HL89"/>
<evidence type="ECO:0000256" key="6">
    <source>
        <dbReference type="ARBA" id="ARBA00022692"/>
    </source>
</evidence>
<evidence type="ECO:0000256" key="7">
    <source>
        <dbReference type="ARBA" id="ARBA00022903"/>
    </source>
</evidence>
<keyword evidence="8 11" id="KW-1133">Transmembrane helix</keyword>
<dbReference type="InterPro" id="IPR047817">
    <property type="entry name" value="ABC2_TM_bact-type"/>
</dbReference>
<evidence type="ECO:0000259" key="12">
    <source>
        <dbReference type="PROSITE" id="PS51012"/>
    </source>
</evidence>
<dbReference type="GO" id="GO:0015920">
    <property type="term" value="P:lipopolysaccharide transport"/>
    <property type="evidence" value="ECO:0007669"/>
    <property type="project" value="TreeGrafter"/>
</dbReference>
<name>A0A656HL89_THINJ</name>